<keyword evidence="5" id="KW-0560">Oxidoreductase</keyword>
<dbReference type="InterPro" id="IPR008331">
    <property type="entry name" value="Ferritin_DPS_dom"/>
</dbReference>
<evidence type="ECO:0000256" key="10">
    <source>
        <dbReference type="PIRSR" id="PIRSR002560-1"/>
    </source>
</evidence>
<evidence type="ECO:0000313" key="13">
    <source>
        <dbReference type="EMBL" id="TJZ73496.1"/>
    </source>
</evidence>
<feature type="binding site" evidence="10">
    <location>
        <position position="128"/>
    </location>
    <ligand>
        <name>Fe cation</name>
        <dbReference type="ChEBI" id="CHEBI:24875"/>
        <label>2</label>
    </ligand>
</feature>
<proteinExistence type="inferred from homology"/>
<feature type="domain" description="Ferritin-like diiron" evidence="12">
    <location>
        <begin position="1"/>
        <end position="146"/>
    </location>
</feature>
<feature type="binding site" evidence="10">
    <location>
        <position position="50"/>
    </location>
    <ligand>
        <name>Fe cation</name>
        <dbReference type="ChEBI" id="CHEBI:24875"/>
        <label>3</label>
    </ligand>
</feature>
<dbReference type="Proteomes" id="UP000310016">
    <property type="component" value="Unassembled WGS sequence"/>
</dbReference>
<dbReference type="PROSITE" id="PS00549">
    <property type="entry name" value="BACTERIOFERRITIN"/>
    <property type="match status" value="1"/>
</dbReference>
<evidence type="ECO:0000256" key="7">
    <source>
        <dbReference type="ARBA" id="ARBA00023065"/>
    </source>
</evidence>
<feature type="binding site" evidence="10">
    <location>
        <position position="46"/>
    </location>
    <ligand>
        <name>Fe cation</name>
        <dbReference type="ChEBI" id="CHEBI:24875"/>
        <label>3</label>
    </ligand>
</feature>
<evidence type="ECO:0000256" key="6">
    <source>
        <dbReference type="ARBA" id="ARBA00023004"/>
    </source>
</evidence>
<evidence type="ECO:0000256" key="8">
    <source>
        <dbReference type="ARBA" id="ARBA00036243"/>
    </source>
</evidence>
<keyword evidence="4" id="KW-0410">Iron transport</keyword>
<evidence type="ECO:0000259" key="12">
    <source>
        <dbReference type="PROSITE" id="PS50905"/>
    </source>
</evidence>
<dbReference type="GO" id="GO:0006879">
    <property type="term" value="P:intracellular iron ion homeostasis"/>
    <property type="evidence" value="ECO:0007669"/>
    <property type="project" value="UniProtKB-KW"/>
</dbReference>
<comment type="function">
    <text evidence="11">Iron-storage protein.</text>
</comment>
<reference evidence="13 14" key="1">
    <citation type="submission" date="2019-04" db="EMBL/GenBank/DDBJ databases">
        <title>Chitiniphilus eburnea sp. nov., a novel chitinolytic bacterium isolated from aquaculture sludge.</title>
        <authorList>
            <person name="Sheng M."/>
        </authorList>
    </citation>
    <scope>NUCLEOTIDE SEQUENCE [LARGE SCALE GENOMIC DNA]</scope>
    <source>
        <strain evidence="13 14">HX-2-15</strain>
    </source>
</reference>
<evidence type="ECO:0000256" key="9">
    <source>
        <dbReference type="PIRNR" id="PIRNR002560"/>
    </source>
</evidence>
<dbReference type="InterPro" id="IPR009078">
    <property type="entry name" value="Ferritin-like_SF"/>
</dbReference>
<protein>
    <recommendedName>
        <fullName evidence="9 11">Bacterioferritin</fullName>
    </recommendedName>
</protein>
<feature type="binding site" evidence="10">
    <location>
        <position position="94"/>
    </location>
    <ligand>
        <name>Fe cation</name>
        <dbReference type="ChEBI" id="CHEBI:24875"/>
        <label>2</label>
    </ligand>
</feature>
<dbReference type="GO" id="GO:0008199">
    <property type="term" value="F:ferric iron binding"/>
    <property type="evidence" value="ECO:0007669"/>
    <property type="project" value="InterPro"/>
</dbReference>
<dbReference type="PROSITE" id="PS50905">
    <property type="entry name" value="FERRITIN_LIKE"/>
    <property type="match status" value="1"/>
</dbReference>
<feature type="binding site" evidence="10">
    <location>
        <position position="54"/>
    </location>
    <ligand>
        <name>Fe cation</name>
        <dbReference type="ChEBI" id="CHEBI:24875"/>
        <label>1</label>
    </ligand>
</feature>
<evidence type="ECO:0000256" key="11">
    <source>
        <dbReference type="RuleBase" id="RU000623"/>
    </source>
</evidence>
<dbReference type="Gene3D" id="1.20.1260.10">
    <property type="match status" value="1"/>
</dbReference>
<keyword evidence="11" id="KW-0349">Heme</keyword>
<dbReference type="EMBL" id="SUMF01000009">
    <property type="protein sequence ID" value="TJZ73496.1"/>
    <property type="molecule type" value="Genomic_DNA"/>
</dbReference>
<keyword evidence="2 9" id="KW-0409">Iron storage</keyword>
<dbReference type="Pfam" id="PF00210">
    <property type="entry name" value="Ferritin"/>
    <property type="match status" value="1"/>
</dbReference>
<evidence type="ECO:0000256" key="2">
    <source>
        <dbReference type="ARBA" id="ARBA00022434"/>
    </source>
</evidence>
<dbReference type="PRINTS" id="PR00601">
    <property type="entry name" value="BACFERRITIN"/>
</dbReference>
<keyword evidence="9 10" id="KW-0479">Metal-binding</keyword>
<dbReference type="RefSeq" id="WP_136773286.1">
    <property type="nucleotide sequence ID" value="NZ_CP156074.1"/>
</dbReference>
<dbReference type="PANTHER" id="PTHR30295">
    <property type="entry name" value="BACTERIOFERRITIN"/>
    <property type="match status" value="1"/>
</dbReference>
<gene>
    <name evidence="13" type="primary">bfr</name>
    <name evidence="13" type="ORF">FAZ21_09895</name>
</gene>
<dbReference type="CDD" id="cd00907">
    <property type="entry name" value="Bacterioferritin"/>
    <property type="match status" value="1"/>
</dbReference>
<dbReference type="PIRSF" id="PIRSF002560">
    <property type="entry name" value="Bacterioferritin"/>
    <property type="match status" value="1"/>
</dbReference>
<feature type="binding site" evidence="10">
    <location>
        <position position="18"/>
    </location>
    <ligand>
        <name>Fe cation</name>
        <dbReference type="ChEBI" id="CHEBI:24875"/>
        <label>1</label>
    </ligand>
</feature>
<feature type="binding site" evidence="10">
    <location>
        <position position="51"/>
    </location>
    <ligand>
        <name>Fe cation</name>
        <dbReference type="ChEBI" id="CHEBI:24875"/>
        <label>1</label>
    </ligand>
</feature>
<dbReference type="NCBIfam" id="TIGR00754">
    <property type="entry name" value="bfr"/>
    <property type="match status" value="1"/>
</dbReference>
<evidence type="ECO:0000256" key="3">
    <source>
        <dbReference type="ARBA" id="ARBA00022448"/>
    </source>
</evidence>
<comment type="similarity">
    <text evidence="1 9 11">Belongs to the bacterioferritin family.</text>
</comment>
<keyword evidence="3" id="KW-0813">Transport</keyword>
<accession>A0A4U0PY13</accession>
<dbReference type="GO" id="GO:0005829">
    <property type="term" value="C:cytosol"/>
    <property type="evidence" value="ECO:0007669"/>
    <property type="project" value="TreeGrafter"/>
</dbReference>
<name>A0A4U0PY13_9NEIS</name>
<dbReference type="InterPro" id="IPR012347">
    <property type="entry name" value="Ferritin-like"/>
</dbReference>
<dbReference type="OrthoDB" id="9800505at2"/>
<organism evidence="13 14">
    <name type="scientific">Chitiniphilus eburneus</name>
    <dbReference type="NCBI Taxonomy" id="2571148"/>
    <lineage>
        <taxon>Bacteria</taxon>
        <taxon>Pseudomonadati</taxon>
        <taxon>Pseudomonadota</taxon>
        <taxon>Betaproteobacteria</taxon>
        <taxon>Neisseriales</taxon>
        <taxon>Chitinibacteraceae</taxon>
        <taxon>Chitiniphilus</taxon>
    </lineage>
</organism>
<comment type="caution">
    <text evidence="13">The sequence shown here is derived from an EMBL/GenBank/DDBJ whole genome shotgun (WGS) entry which is preliminary data.</text>
</comment>
<comment type="catalytic activity">
    <reaction evidence="8">
        <text>Fe(2+)(in) = Fe(2+)(out)</text>
        <dbReference type="Rhea" id="RHEA:28486"/>
        <dbReference type="ChEBI" id="CHEBI:29033"/>
    </reaction>
</comment>
<sequence length="159" mass="17924">MQGNPQVIAKLNELLAAELTSIDQYFVHSQMYHNWGYQRLYQRIDHERDDEIGHATRLIARILFLGGIPNVAARTALRIGADVPAMLKNDLITEYEVANALKQAIALAESVQDFVTRKMLLDLLDDTEQDHAHWLEQQLGILNAVGLENYLQSQTGAAE</sequence>
<dbReference type="GO" id="GO:0004322">
    <property type="term" value="F:ferroxidase activity"/>
    <property type="evidence" value="ECO:0007669"/>
    <property type="project" value="TreeGrafter"/>
</dbReference>
<dbReference type="GO" id="GO:0020037">
    <property type="term" value="F:heme binding"/>
    <property type="evidence" value="ECO:0007669"/>
    <property type="project" value="TreeGrafter"/>
</dbReference>
<dbReference type="PANTHER" id="PTHR30295:SF9">
    <property type="entry name" value="BACTERIOFERRITIN"/>
    <property type="match status" value="1"/>
</dbReference>
<dbReference type="GO" id="GO:0006826">
    <property type="term" value="P:iron ion transport"/>
    <property type="evidence" value="ECO:0007669"/>
    <property type="project" value="UniProtKB-KW"/>
</dbReference>
<feature type="binding site" evidence="10">
    <location>
        <position position="128"/>
    </location>
    <ligand>
        <name>Fe cation</name>
        <dbReference type="ChEBI" id="CHEBI:24875"/>
        <label>1</label>
    </ligand>
</feature>
<keyword evidence="14" id="KW-1185">Reference proteome</keyword>
<feature type="binding site" evidence="10">
    <location>
        <position position="51"/>
    </location>
    <ligand>
        <name>Fe cation</name>
        <dbReference type="ChEBI" id="CHEBI:24875"/>
        <label>2</label>
    </ligand>
</feature>
<evidence type="ECO:0000256" key="5">
    <source>
        <dbReference type="ARBA" id="ARBA00023002"/>
    </source>
</evidence>
<evidence type="ECO:0000313" key="14">
    <source>
        <dbReference type="Proteomes" id="UP000310016"/>
    </source>
</evidence>
<keyword evidence="7" id="KW-0406">Ion transport</keyword>
<dbReference type="SUPFAM" id="SSF47240">
    <property type="entry name" value="Ferritin-like"/>
    <property type="match status" value="1"/>
</dbReference>
<dbReference type="InterPro" id="IPR002024">
    <property type="entry name" value="Bacterioferritin"/>
</dbReference>
<evidence type="ECO:0000256" key="4">
    <source>
        <dbReference type="ARBA" id="ARBA00022496"/>
    </source>
</evidence>
<dbReference type="AlphaFoldDB" id="A0A4U0PY13"/>
<feature type="binding site" evidence="10">
    <location>
        <position position="131"/>
    </location>
    <ligand>
        <name>Fe cation</name>
        <dbReference type="ChEBI" id="CHEBI:24875"/>
        <label>2</label>
    </ligand>
</feature>
<keyword evidence="6 9" id="KW-0408">Iron</keyword>
<dbReference type="InterPro" id="IPR009040">
    <property type="entry name" value="Ferritin-like_diiron"/>
</dbReference>
<evidence type="ECO:0000256" key="1">
    <source>
        <dbReference type="ARBA" id="ARBA00008093"/>
    </source>
</evidence>